<dbReference type="InterPro" id="IPR045051">
    <property type="entry name" value="SBT"/>
</dbReference>
<organism evidence="7 8">
    <name type="scientific">Dactylosporangium maewongense</name>
    <dbReference type="NCBI Taxonomy" id="634393"/>
    <lineage>
        <taxon>Bacteria</taxon>
        <taxon>Bacillati</taxon>
        <taxon>Actinomycetota</taxon>
        <taxon>Actinomycetes</taxon>
        <taxon>Micromonosporales</taxon>
        <taxon>Micromonosporaceae</taxon>
        <taxon>Dactylosporangium</taxon>
    </lineage>
</organism>
<feature type="region of interest" description="Disordered" evidence="5">
    <location>
        <begin position="1"/>
        <end position="27"/>
    </location>
</feature>
<proteinExistence type="inferred from homology"/>
<evidence type="ECO:0000313" key="8">
    <source>
        <dbReference type="Proteomes" id="UP001501470"/>
    </source>
</evidence>
<evidence type="ECO:0000256" key="1">
    <source>
        <dbReference type="ARBA" id="ARBA00022670"/>
    </source>
</evidence>
<comment type="similarity">
    <text evidence="4">Belongs to the peptidase S8 family.</text>
</comment>
<dbReference type="PANTHER" id="PTHR10795">
    <property type="entry name" value="PROPROTEIN CONVERTASE SUBTILISIN/KEXIN"/>
    <property type="match status" value="1"/>
</dbReference>
<dbReference type="PROSITE" id="PS51892">
    <property type="entry name" value="SUBTILASE"/>
    <property type="match status" value="1"/>
</dbReference>
<evidence type="ECO:0000259" key="6">
    <source>
        <dbReference type="Pfam" id="PF00082"/>
    </source>
</evidence>
<evidence type="ECO:0000313" key="7">
    <source>
        <dbReference type="EMBL" id="GAA1549175.1"/>
    </source>
</evidence>
<dbReference type="InterPro" id="IPR023828">
    <property type="entry name" value="Peptidase_S8_Ser-AS"/>
</dbReference>
<keyword evidence="1" id="KW-0645">Protease</keyword>
<dbReference type="Gene3D" id="3.40.50.200">
    <property type="entry name" value="Peptidase S8/S53 domain"/>
    <property type="match status" value="1"/>
</dbReference>
<protein>
    <recommendedName>
        <fullName evidence="6">Peptidase S8/S53 domain-containing protein</fullName>
    </recommendedName>
</protein>
<dbReference type="SUPFAM" id="SSF52743">
    <property type="entry name" value="Subtilisin-like"/>
    <property type="match status" value="1"/>
</dbReference>
<dbReference type="Proteomes" id="UP001501470">
    <property type="component" value="Unassembled WGS sequence"/>
</dbReference>
<dbReference type="EMBL" id="BAAAQD010000020">
    <property type="protein sequence ID" value="GAA1549175.1"/>
    <property type="molecule type" value="Genomic_DNA"/>
</dbReference>
<dbReference type="PROSITE" id="PS00138">
    <property type="entry name" value="SUBTILASE_SER"/>
    <property type="match status" value="1"/>
</dbReference>
<comment type="caution">
    <text evidence="4">Lacks conserved residue(s) required for the propagation of feature annotation.</text>
</comment>
<evidence type="ECO:0000256" key="3">
    <source>
        <dbReference type="ARBA" id="ARBA00022825"/>
    </source>
</evidence>
<reference evidence="7 8" key="1">
    <citation type="journal article" date="2019" name="Int. J. Syst. Evol. Microbiol.">
        <title>The Global Catalogue of Microorganisms (GCM) 10K type strain sequencing project: providing services to taxonomists for standard genome sequencing and annotation.</title>
        <authorList>
            <consortium name="The Broad Institute Genomics Platform"/>
            <consortium name="The Broad Institute Genome Sequencing Center for Infectious Disease"/>
            <person name="Wu L."/>
            <person name="Ma J."/>
        </authorList>
    </citation>
    <scope>NUCLEOTIDE SEQUENCE [LARGE SCALE GENOMIC DNA]</scope>
    <source>
        <strain evidence="7 8">JCM 15933</strain>
    </source>
</reference>
<evidence type="ECO:0000256" key="4">
    <source>
        <dbReference type="PROSITE-ProRule" id="PRU01240"/>
    </source>
</evidence>
<dbReference type="InterPro" id="IPR036852">
    <property type="entry name" value="Peptidase_S8/S53_dom_sf"/>
</dbReference>
<dbReference type="InterPro" id="IPR000209">
    <property type="entry name" value="Peptidase_S8/S53_dom"/>
</dbReference>
<evidence type="ECO:0000256" key="5">
    <source>
        <dbReference type="SAM" id="MobiDB-lite"/>
    </source>
</evidence>
<keyword evidence="2" id="KW-0378">Hydrolase</keyword>
<keyword evidence="3" id="KW-0720">Serine protease</keyword>
<name>A0ABN2C0E6_9ACTN</name>
<dbReference type="Pfam" id="PF00082">
    <property type="entry name" value="Peptidase_S8"/>
    <property type="match status" value="1"/>
</dbReference>
<evidence type="ECO:0000256" key="2">
    <source>
        <dbReference type="ARBA" id="ARBA00022801"/>
    </source>
</evidence>
<gene>
    <name evidence="7" type="ORF">GCM10009827_081990</name>
</gene>
<feature type="domain" description="Peptidase S8/S53" evidence="6">
    <location>
        <begin position="15"/>
        <end position="65"/>
    </location>
</feature>
<keyword evidence="8" id="KW-1185">Reference proteome</keyword>
<accession>A0ABN2C0E6</accession>
<sequence>MDITAARGKDAGFGEPGQPYVTQSGTSMATPHVAGAAAVLKQRHPQWSPEQLKAALMGSAQPNPSLGVFAQGAGRLDLAHAITQPVFATPADLSFGEQRWPHGDDQPITTELTYTNTGPDDITLNLAVTATGPAGRPAPAGMFTLSRNPLTVPSGGRATVTADTRVGTEDDAFTGYLTATGGGVQVRSPLAVAREVESYDLTLVHTGRDGTPSNVYSTAVIPADAELALWDIRQFWGGDSTVTLRLPKGRYIIDSMIVGAEDTTMLNQPKVDLNASQQVNLDARLGKPIRVGIPDRSAISVWAEVTTISHQGSSGVKDSVVGASFAGMCTARGSVRRSASPSSPPS</sequence>
<comment type="caution">
    <text evidence="7">The sequence shown here is derived from an EMBL/GenBank/DDBJ whole genome shotgun (WGS) entry which is preliminary data.</text>
</comment>